<dbReference type="OrthoDB" id="2518538at2"/>
<evidence type="ECO:0000256" key="2">
    <source>
        <dbReference type="SAM" id="SignalP"/>
    </source>
</evidence>
<organism evidence="4 5">
    <name type="scientific">Jiangella asiatica</name>
    <dbReference type="NCBI Taxonomy" id="2530372"/>
    <lineage>
        <taxon>Bacteria</taxon>
        <taxon>Bacillati</taxon>
        <taxon>Actinomycetota</taxon>
        <taxon>Actinomycetes</taxon>
        <taxon>Jiangellales</taxon>
        <taxon>Jiangellaceae</taxon>
        <taxon>Jiangella</taxon>
    </lineage>
</organism>
<dbReference type="Gene3D" id="1.10.4080.10">
    <property type="entry name" value="ADP-ribosylation/Crystallin J1"/>
    <property type="match status" value="1"/>
</dbReference>
<dbReference type="InterPro" id="IPR005502">
    <property type="entry name" value="Ribosyl_crysJ1"/>
</dbReference>
<keyword evidence="5" id="KW-1185">Reference proteome</keyword>
<dbReference type="InParanoid" id="A0A4R5D5A4"/>
<proteinExistence type="predicted"/>
<feature type="chain" id="PRO_5039584388" description="Alpha-galactosidase NEW3 domain-containing protein" evidence="2">
    <location>
        <begin position="27"/>
        <end position="957"/>
    </location>
</feature>
<name>A0A4R5D5A4_9ACTN</name>
<reference evidence="4 5" key="1">
    <citation type="submission" date="2019-03" db="EMBL/GenBank/DDBJ databases">
        <title>Draft genome sequences of novel Actinobacteria.</title>
        <authorList>
            <person name="Sahin N."/>
            <person name="Ay H."/>
            <person name="Saygin H."/>
        </authorList>
    </citation>
    <scope>NUCLEOTIDE SEQUENCE [LARGE SCALE GENOMIC DNA]</scope>
    <source>
        <strain evidence="4 5">5K138</strain>
    </source>
</reference>
<protein>
    <recommendedName>
        <fullName evidence="3">Alpha-galactosidase NEW3 domain-containing protein</fullName>
    </recommendedName>
</protein>
<feature type="domain" description="Alpha-galactosidase NEW3" evidence="3">
    <location>
        <begin position="633"/>
        <end position="696"/>
    </location>
</feature>
<evidence type="ECO:0000313" key="5">
    <source>
        <dbReference type="Proteomes" id="UP000294739"/>
    </source>
</evidence>
<evidence type="ECO:0000259" key="3">
    <source>
        <dbReference type="Pfam" id="PF10633"/>
    </source>
</evidence>
<dbReference type="Pfam" id="PF03747">
    <property type="entry name" value="ADP_ribosyl_GH"/>
    <property type="match status" value="1"/>
</dbReference>
<accession>A0A4R5D5A4</accession>
<dbReference type="Gene3D" id="2.60.40.10">
    <property type="entry name" value="Immunoglobulins"/>
    <property type="match status" value="2"/>
</dbReference>
<sequence length="957" mass="101281">MVRRSGMRRGLAAAVVSGAVIAGAVAAPGAAAPSPDAGAAGEAGAAGDVITLDRDTYRDRLHAMWLGQTIANWTGLQTELTRNEPPFYTDADWPDIGFVTDQDPWLADDDTDVEYVYLHAASQAGTPSLTGTQIADAWQRHINDFIWVSNARARELMRGGTVPPATGLGMANPDSLAIDAQLTTEFFGAFAPGMPAEALRLADLPIRTTAEGHAYHASQFFALLYALAPLVDHLPPEEQPRALTDLARRYVPDTSKAADIVDFVLADFEANPDIDDWESTRDKIYQRYQLEAEANGFRYINAVESSINFAGGMMALLYGNGDYQRTVQIGTMSGWDSDNATATLGGLIGLLRGTEYIRAQFPDVELSDRYHAFRTRDRLPDHLPGDPAAEDTLTAMAERMIPLVERAIEDAGGSVDGGQWRVPTPSSPPDPADLDSLAEVSPGADLLRRSANHQVRAAGGAVEAFSSIPGAEVGGGSADIAVVADGAESDFTGAERFEPPRYFTAPGGGPVELGVTYSQPWTTDTVRIVTGPAGSADGLHDATVQVRTTSGRWVQPSRRSFATALISGDRPHQIVDVHLGRAERLTGVRIVGEVAAGDRLAVAEIDALAPARASATAVEGPLTATPRAVAALPGSTVEVEASLPGTGTAPWIGRVELDTPPGWRAEPDQAPVRRLKPGQTWTRTFAVAVPDTAEPASVLLDVRPDVIGVDLPAAAVRVVVMDDQVTDLTAGGLTGNAIELSWTGVDSDALARFRVYGSTDPEFELGPDTLVGETDELAFTHLGLGLDTTWYYRVVPVDGTGAEGTASPVASATSGSTYLIEAEQLLPPVEATKPAVRQTNCCGVEWSGGAQIWFQSNDGEPGDHLTLEFTVPESGTFDLVTVYTKANDFGIHQLSIDGQPVGEPFDAYAPNVQVAEVDHGPVQLDEGRHTVTLTVTGQNPDAVGLGLGIDTLELIPA</sequence>
<dbReference type="EMBL" id="SMKZ01000023">
    <property type="protein sequence ID" value="TDE08622.1"/>
    <property type="molecule type" value="Genomic_DNA"/>
</dbReference>
<evidence type="ECO:0000256" key="1">
    <source>
        <dbReference type="SAM" id="MobiDB-lite"/>
    </source>
</evidence>
<dbReference type="InterPro" id="IPR018905">
    <property type="entry name" value="A-galactase_NEW3"/>
</dbReference>
<dbReference type="RefSeq" id="WP_131896629.1">
    <property type="nucleotide sequence ID" value="NZ_SMKZ01000023.1"/>
</dbReference>
<dbReference type="Gene3D" id="2.60.120.260">
    <property type="entry name" value="Galactose-binding domain-like"/>
    <property type="match status" value="1"/>
</dbReference>
<feature type="signal peptide" evidence="2">
    <location>
        <begin position="1"/>
        <end position="26"/>
    </location>
</feature>
<feature type="region of interest" description="Disordered" evidence="1">
    <location>
        <begin position="413"/>
        <end position="433"/>
    </location>
</feature>
<dbReference type="SUPFAM" id="SSF49265">
    <property type="entry name" value="Fibronectin type III"/>
    <property type="match status" value="1"/>
</dbReference>
<dbReference type="GO" id="GO:0005975">
    <property type="term" value="P:carbohydrate metabolic process"/>
    <property type="evidence" value="ECO:0007669"/>
    <property type="project" value="UniProtKB-ARBA"/>
</dbReference>
<evidence type="ECO:0000313" key="4">
    <source>
        <dbReference type="EMBL" id="TDE08622.1"/>
    </source>
</evidence>
<dbReference type="InterPro" id="IPR036116">
    <property type="entry name" value="FN3_sf"/>
</dbReference>
<dbReference type="InterPro" id="IPR036705">
    <property type="entry name" value="Ribosyl_crysJ1_sf"/>
</dbReference>
<dbReference type="SUPFAM" id="SSF101478">
    <property type="entry name" value="ADP-ribosylglycohydrolase"/>
    <property type="match status" value="1"/>
</dbReference>
<keyword evidence="2" id="KW-0732">Signal</keyword>
<dbReference type="Pfam" id="PF10633">
    <property type="entry name" value="NPCBM_assoc"/>
    <property type="match status" value="1"/>
</dbReference>
<dbReference type="InterPro" id="IPR013783">
    <property type="entry name" value="Ig-like_fold"/>
</dbReference>
<dbReference type="Proteomes" id="UP000294739">
    <property type="component" value="Unassembled WGS sequence"/>
</dbReference>
<comment type="caution">
    <text evidence="4">The sequence shown here is derived from an EMBL/GenBank/DDBJ whole genome shotgun (WGS) entry which is preliminary data.</text>
</comment>
<gene>
    <name evidence="4" type="ORF">E1269_17015</name>
</gene>
<dbReference type="AlphaFoldDB" id="A0A4R5D5A4"/>